<feature type="region of interest" description="Disordered" evidence="9">
    <location>
        <begin position="107"/>
        <end position="134"/>
    </location>
</feature>
<evidence type="ECO:0000256" key="5">
    <source>
        <dbReference type="ARBA" id="ARBA00022737"/>
    </source>
</evidence>
<dbReference type="FunFam" id="2.10.25.10:FF:000404">
    <property type="entry name" value="Weary, isoform B"/>
    <property type="match status" value="1"/>
</dbReference>
<organism evidence="12 13">
    <name type="scientific">Rotaria socialis</name>
    <dbReference type="NCBI Taxonomy" id="392032"/>
    <lineage>
        <taxon>Eukaryota</taxon>
        <taxon>Metazoa</taxon>
        <taxon>Spiralia</taxon>
        <taxon>Gnathifera</taxon>
        <taxon>Rotifera</taxon>
        <taxon>Eurotatoria</taxon>
        <taxon>Bdelloidea</taxon>
        <taxon>Philodinida</taxon>
        <taxon>Philodinidae</taxon>
        <taxon>Rotaria</taxon>
    </lineage>
</organism>
<feature type="domain" description="EGF-like" evidence="11">
    <location>
        <begin position="391"/>
        <end position="427"/>
    </location>
</feature>
<dbReference type="FunFam" id="2.10.25.10:FF:000472">
    <property type="entry name" value="Uncharacterized protein, isoform A"/>
    <property type="match status" value="1"/>
</dbReference>
<dbReference type="Pfam" id="PF04749">
    <property type="entry name" value="PLAC8"/>
    <property type="match status" value="1"/>
</dbReference>
<evidence type="ECO:0000256" key="10">
    <source>
        <dbReference type="SAM" id="Phobius"/>
    </source>
</evidence>
<evidence type="ECO:0000256" key="2">
    <source>
        <dbReference type="ARBA" id="ARBA00022473"/>
    </source>
</evidence>
<dbReference type="Pfam" id="PF12661">
    <property type="entry name" value="hEGF"/>
    <property type="match status" value="1"/>
</dbReference>
<dbReference type="InterPro" id="IPR000742">
    <property type="entry name" value="EGF"/>
</dbReference>
<feature type="domain" description="EGF-like" evidence="11">
    <location>
        <begin position="721"/>
        <end position="757"/>
    </location>
</feature>
<dbReference type="Pfam" id="PF00008">
    <property type="entry name" value="EGF"/>
    <property type="match status" value="4"/>
</dbReference>
<evidence type="ECO:0000256" key="8">
    <source>
        <dbReference type="PROSITE-ProRule" id="PRU00076"/>
    </source>
</evidence>
<evidence type="ECO:0000313" key="12">
    <source>
        <dbReference type="EMBL" id="CAF3414308.1"/>
    </source>
</evidence>
<feature type="disulfide bond" evidence="8">
    <location>
        <begin position="725"/>
        <end position="735"/>
    </location>
</feature>
<dbReference type="InterPro" id="IPR001881">
    <property type="entry name" value="EGF-like_Ca-bd_dom"/>
</dbReference>
<dbReference type="GO" id="GO:0005509">
    <property type="term" value="F:calcium ion binding"/>
    <property type="evidence" value="ECO:0007669"/>
    <property type="project" value="InterPro"/>
</dbReference>
<dbReference type="SMART" id="SM00181">
    <property type="entry name" value="EGF"/>
    <property type="match status" value="8"/>
</dbReference>
<keyword evidence="7" id="KW-0325">Glycoprotein</keyword>
<gene>
    <name evidence="12" type="ORF">KIK155_LOCUS9326</name>
</gene>
<evidence type="ECO:0000313" key="13">
    <source>
        <dbReference type="Proteomes" id="UP000663865"/>
    </source>
</evidence>
<comment type="similarity">
    <text evidence="1">Belongs to the cornifelin family.</text>
</comment>
<dbReference type="PANTHER" id="PTHR24033:SF151">
    <property type="entry name" value="NOTCH 2"/>
    <property type="match status" value="1"/>
</dbReference>
<feature type="disulfide bond" evidence="8">
    <location>
        <begin position="503"/>
        <end position="512"/>
    </location>
</feature>
<dbReference type="InterPro" id="IPR051830">
    <property type="entry name" value="NOTCH_homolog"/>
</dbReference>
<feature type="disulfide bond" evidence="8">
    <location>
        <begin position="747"/>
        <end position="756"/>
    </location>
</feature>
<evidence type="ECO:0000256" key="3">
    <source>
        <dbReference type="ARBA" id="ARBA00022536"/>
    </source>
</evidence>
<dbReference type="Proteomes" id="UP000663865">
    <property type="component" value="Unassembled WGS sequence"/>
</dbReference>
<keyword evidence="10" id="KW-0472">Membrane</keyword>
<keyword evidence="10" id="KW-0812">Transmembrane</keyword>
<feature type="domain" description="EGF-like" evidence="11">
    <location>
        <begin position="672"/>
        <end position="709"/>
    </location>
</feature>
<dbReference type="Pfam" id="PF01414">
    <property type="entry name" value="DSL"/>
    <property type="match status" value="1"/>
</dbReference>
<keyword evidence="5" id="KW-0677">Repeat</keyword>
<keyword evidence="6 8" id="KW-1015">Disulfide bond</keyword>
<evidence type="ECO:0000259" key="11">
    <source>
        <dbReference type="PROSITE" id="PS50026"/>
    </source>
</evidence>
<keyword evidence="4" id="KW-0732">Signal</keyword>
<feature type="disulfide bond" evidence="8">
    <location>
        <begin position="417"/>
        <end position="426"/>
    </location>
</feature>
<dbReference type="InterPro" id="IPR001774">
    <property type="entry name" value="DSL"/>
</dbReference>
<dbReference type="Gene3D" id="2.10.25.140">
    <property type="match status" value="1"/>
</dbReference>
<accession>A0A818B260</accession>
<protein>
    <recommendedName>
        <fullName evidence="11">EGF-like domain-containing protein</fullName>
    </recommendedName>
</protein>
<dbReference type="AlphaFoldDB" id="A0A818B260"/>
<evidence type="ECO:0000256" key="9">
    <source>
        <dbReference type="SAM" id="MobiDB-lite"/>
    </source>
</evidence>
<name>A0A818B260_9BILA</name>
<feature type="disulfide bond" evidence="8">
    <location>
        <begin position="699"/>
        <end position="708"/>
    </location>
</feature>
<dbReference type="NCBIfam" id="TIGR01571">
    <property type="entry name" value="A_thal_Cys_rich"/>
    <property type="match status" value="1"/>
</dbReference>
<feature type="disulfide bond" evidence="8">
    <location>
        <begin position="778"/>
        <end position="795"/>
    </location>
</feature>
<dbReference type="GO" id="GO:0007154">
    <property type="term" value="P:cell communication"/>
    <property type="evidence" value="ECO:0007669"/>
    <property type="project" value="InterPro"/>
</dbReference>
<comment type="caution">
    <text evidence="8">Lacks conserved residue(s) required for the propagation of feature annotation.</text>
</comment>
<feature type="disulfide bond" evidence="8">
    <location>
        <begin position="660"/>
        <end position="669"/>
    </location>
</feature>
<dbReference type="SUPFAM" id="SSF57196">
    <property type="entry name" value="EGF/Laminin"/>
    <property type="match status" value="7"/>
</dbReference>
<sequence length="918" mass="104028">MEQEWKEDVFDCCSDCPVCCYGWCCTACLFGSNAEQISGKNCCLMCCAYQILALCALCWVPHYFERQKLREKYNLKSNPSCGDCPTTLLCSPCALCQEARELKARDSEKQALNKNSTDSKPILSQPLSSEKKDDQSAEYARKDDMVQWFIIILVYDFAILKLSLGEVTLSLRLLHYKNRNGLTYENRPCDTRLEHDINLDGRCDTGFLFCLVQLPFQNPHNCTLGDHFTGFVGADDIHFINIDQHLQRRSSVSNYKKIQRSSLISVWFQPKINFQFSYPKTGVGLIVEVFDIDDVKNQTIHDSIDFYGRTLNDLKLYRSIEVAQPQTIYLRSLFGTYTNLTVDFVLYCSKNYYGDDCETFCSPNEQRYECDVNTGVKICRHEYFGQDCLSDVRACELRPCLNNGTCVVYLESYLCQCPKGFTGRSCEIGPAVINIDLLCNQTTCVHGDCSRSGKCVCHVGWISPNCNRSLIQDDGCTNDPCLHNSTCENLMDINPLAAYRCHCRLGYIGRNCEVAIVTSCERTPCIHGQCLKIDLYTELCICEEHWIGIDCSQGMPKLEATSGLSSSSKKIHLTTLLSSTDKTAIKSIKNLTLTPLTDDLREYVEWLEDHYTPNRSIDSHQSLAPPSLLDRNNYSPCLSAPCHHNSTCVIRSEHSFQCICSSSFIGIYCEIETNACESSPCQHQSICITKSNHDVQCICRPHYTGKYCEKPPPLLTSSSPPNLQCSRICQNGGICLVDESNKESCICKSPYYGLYCEFTKNSCNDSSCNVDPCTSNPCLSNGTCQSIMFSTNYTCLCPEQYTGDRCDFYLKSDPTSVESRDSLSNVDDEISKNPADLWPLAIVFGYVFSLMLVFIIIWFLWYGFTIRPQSIFHSDTPYSERITNRYQPYRLGVSNPLFFINQEYNSNQILKNFSNSSY</sequence>
<feature type="domain" description="EGF-like" evidence="11">
    <location>
        <begin position="633"/>
        <end position="670"/>
    </location>
</feature>
<dbReference type="PROSITE" id="PS01186">
    <property type="entry name" value="EGF_2"/>
    <property type="match status" value="3"/>
</dbReference>
<keyword evidence="10" id="KW-1133">Transmembrane helix</keyword>
<evidence type="ECO:0000256" key="7">
    <source>
        <dbReference type="ARBA" id="ARBA00023180"/>
    </source>
</evidence>
<evidence type="ECO:0000256" key="4">
    <source>
        <dbReference type="ARBA" id="ARBA00022729"/>
    </source>
</evidence>
<dbReference type="GO" id="GO:0016020">
    <property type="term" value="C:membrane"/>
    <property type="evidence" value="ECO:0007669"/>
    <property type="project" value="InterPro"/>
</dbReference>
<dbReference type="InterPro" id="IPR013032">
    <property type="entry name" value="EGF-like_CS"/>
</dbReference>
<keyword evidence="2" id="KW-0217">Developmental protein</keyword>
<dbReference type="SMART" id="SM00051">
    <property type="entry name" value="DSL"/>
    <property type="match status" value="1"/>
</dbReference>
<dbReference type="PROSITE" id="PS00022">
    <property type="entry name" value="EGF_1"/>
    <property type="match status" value="7"/>
</dbReference>
<dbReference type="EMBL" id="CAJNYV010001303">
    <property type="protein sequence ID" value="CAF3414308.1"/>
    <property type="molecule type" value="Genomic_DNA"/>
</dbReference>
<feature type="transmembrane region" description="Helical" evidence="10">
    <location>
        <begin position="837"/>
        <end position="861"/>
    </location>
</feature>
<dbReference type="SMART" id="SM00179">
    <property type="entry name" value="EGF_CA"/>
    <property type="match status" value="4"/>
</dbReference>
<feature type="domain" description="EGF-like" evidence="11">
    <location>
        <begin position="769"/>
        <end position="807"/>
    </location>
</feature>
<dbReference type="Gene3D" id="2.10.25.10">
    <property type="entry name" value="Laminin"/>
    <property type="match status" value="6"/>
</dbReference>
<comment type="caution">
    <text evidence="12">The sequence shown here is derived from an EMBL/GenBank/DDBJ whole genome shotgun (WGS) entry which is preliminary data.</text>
</comment>
<keyword evidence="3 8" id="KW-0245">EGF-like domain</keyword>
<dbReference type="CDD" id="cd00054">
    <property type="entry name" value="EGF_CA"/>
    <property type="match status" value="3"/>
</dbReference>
<dbReference type="PANTHER" id="PTHR24033">
    <property type="entry name" value="EGF-LIKE DOMAIN-CONTAINING PROTEIN"/>
    <property type="match status" value="1"/>
</dbReference>
<dbReference type="InterPro" id="IPR006461">
    <property type="entry name" value="PLAC_motif_containing"/>
</dbReference>
<reference evidence="12" key="1">
    <citation type="submission" date="2021-02" db="EMBL/GenBank/DDBJ databases">
        <authorList>
            <person name="Nowell W R."/>
        </authorList>
    </citation>
    <scope>NUCLEOTIDE SEQUENCE</scope>
</reference>
<feature type="disulfide bond" evidence="8">
    <location>
        <begin position="797"/>
        <end position="806"/>
    </location>
</feature>
<evidence type="ECO:0000256" key="1">
    <source>
        <dbReference type="ARBA" id="ARBA00009024"/>
    </source>
</evidence>
<evidence type="ECO:0000256" key="6">
    <source>
        <dbReference type="ARBA" id="ARBA00023157"/>
    </source>
</evidence>
<proteinExistence type="inferred from homology"/>
<dbReference type="PROSITE" id="PS50026">
    <property type="entry name" value="EGF_3"/>
    <property type="match status" value="6"/>
</dbReference>
<feature type="domain" description="EGF-like" evidence="11">
    <location>
        <begin position="472"/>
        <end position="513"/>
    </location>
</feature>